<dbReference type="PANTHER" id="PTHR34300">
    <property type="entry name" value="QUEUOSINE PRECURSOR TRANSPORTER-RELATED"/>
    <property type="match status" value="1"/>
</dbReference>
<dbReference type="EMBL" id="JAPTGB010000019">
    <property type="protein sequence ID" value="MCZ0861254.1"/>
    <property type="molecule type" value="Genomic_DNA"/>
</dbReference>
<feature type="transmembrane region" description="Helical" evidence="1">
    <location>
        <begin position="37"/>
        <end position="55"/>
    </location>
</feature>
<dbReference type="RefSeq" id="WP_268925444.1">
    <property type="nucleotide sequence ID" value="NZ_JAPTGB010000019.1"/>
</dbReference>
<dbReference type="Pfam" id="PF02592">
    <property type="entry name" value="Vut_1"/>
    <property type="match status" value="1"/>
</dbReference>
<comment type="similarity">
    <text evidence="1">Belongs to the vitamin uptake transporter (VUT/ECF) (TC 2.A.88) family. Q precursor transporter subfamily.</text>
</comment>
<sequence length="208" mass="23554">MIKSERSLVVLTCFFVVSLIVSNIIAAKVVCIGWIEIPAAVIAYPITFLCTDVISELWGREEARRTVHLGFIVQIFSLILIYIAIYLPPADYMLEFQGSFAETLGTSARFVLASLVAYGVAQTLDVHVFHWLRGRFEPKWMRNNGSTMISQLFDTMIFITIGFWGVVPNLGWMMVSQYVVKWVFALADTPVFYYLTRGHGERAAEGHE</sequence>
<feature type="transmembrane region" description="Helical" evidence="1">
    <location>
        <begin position="67"/>
        <end position="87"/>
    </location>
</feature>
<keyword evidence="1" id="KW-0812">Transmembrane</keyword>
<keyword evidence="1" id="KW-0813">Transport</keyword>
<comment type="caution">
    <text evidence="2">The sequence shown here is derived from an EMBL/GenBank/DDBJ whole genome shotgun (WGS) entry which is preliminary data.</text>
</comment>
<gene>
    <name evidence="2" type="ORF">O0S10_08485</name>
</gene>
<comment type="subcellular location">
    <subcellularLocation>
        <location evidence="1">Cell membrane</location>
        <topology evidence="1">Multi-pass membrane protein</topology>
    </subcellularLocation>
</comment>
<organism evidence="2 3">
    <name type="scientific">Methanocorpusculum petauri</name>
    <dbReference type="NCBI Taxonomy" id="3002863"/>
    <lineage>
        <taxon>Archaea</taxon>
        <taxon>Methanobacteriati</taxon>
        <taxon>Methanobacteriota</taxon>
        <taxon>Stenosarchaea group</taxon>
        <taxon>Methanomicrobia</taxon>
        <taxon>Methanomicrobiales</taxon>
        <taxon>Methanocorpusculaceae</taxon>
        <taxon>Methanocorpusculum</taxon>
    </lineage>
</organism>
<dbReference type="NCBIfam" id="TIGR00697">
    <property type="entry name" value="queuosine precursor transporter"/>
    <property type="match status" value="1"/>
</dbReference>
<evidence type="ECO:0000313" key="3">
    <source>
        <dbReference type="Proteomes" id="UP001141422"/>
    </source>
</evidence>
<keyword evidence="3" id="KW-1185">Reference proteome</keyword>
<accession>A0ABT4IHN6</accession>
<reference evidence="2" key="1">
    <citation type="submission" date="2022-12" db="EMBL/GenBank/DDBJ databases">
        <title>Isolation and characterisation of novel Methanocorpusculum spp. from native Australian herbivores indicates the genus is ancestrally host-associated.</title>
        <authorList>
            <person name="Volmer J.G."/>
            <person name="Soo R.M."/>
            <person name="Evans P.N."/>
            <person name="Hoedt E.C."/>
            <person name="Astorga Alsina A.L."/>
            <person name="Woodcroft B.J."/>
            <person name="Tyson G.W."/>
            <person name="Hugenholtz P."/>
            <person name="Morrison M."/>
        </authorList>
    </citation>
    <scope>NUCLEOTIDE SEQUENCE</scope>
    <source>
        <strain evidence="2">MG</strain>
    </source>
</reference>
<dbReference type="HAMAP" id="MF_02088">
    <property type="entry name" value="Q_prec_transport"/>
    <property type="match status" value="1"/>
</dbReference>
<comment type="function">
    <text evidence="1">Involved in the import of queuosine (Q) precursors, required for Q precursor salvage.</text>
</comment>
<feature type="transmembrane region" description="Helical" evidence="1">
    <location>
        <begin position="107"/>
        <end position="132"/>
    </location>
</feature>
<keyword evidence="1" id="KW-1003">Cell membrane</keyword>
<keyword evidence="1" id="KW-0472">Membrane</keyword>
<dbReference type="InterPro" id="IPR003744">
    <property type="entry name" value="YhhQ"/>
</dbReference>
<feature type="transmembrane region" description="Helical" evidence="1">
    <location>
        <begin position="152"/>
        <end position="172"/>
    </location>
</feature>
<evidence type="ECO:0000313" key="2">
    <source>
        <dbReference type="EMBL" id="MCZ0861254.1"/>
    </source>
</evidence>
<dbReference type="Proteomes" id="UP001141422">
    <property type="component" value="Unassembled WGS sequence"/>
</dbReference>
<dbReference type="PANTHER" id="PTHR34300:SF2">
    <property type="entry name" value="QUEUOSINE PRECURSOR TRANSPORTER-RELATED"/>
    <property type="match status" value="1"/>
</dbReference>
<proteinExistence type="inferred from homology"/>
<keyword evidence="1" id="KW-1133">Transmembrane helix</keyword>
<evidence type="ECO:0000256" key="1">
    <source>
        <dbReference type="HAMAP-Rule" id="MF_02088"/>
    </source>
</evidence>
<name>A0ABT4IHN6_9EURY</name>
<protein>
    <recommendedName>
        <fullName evidence="1">Probable queuosine precursor transporter</fullName>
        <shortName evidence="1">Q precursor transporter</shortName>
    </recommendedName>
</protein>